<dbReference type="Gene3D" id="3.30.160.40">
    <property type="entry name" value="Porphobilinogen deaminase, C-terminal domain"/>
    <property type="match status" value="1"/>
</dbReference>
<dbReference type="eggNOG" id="COG0181">
    <property type="taxonomic scope" value="Bacteria"/>
</dbReference>
<dbReference type="GO" id="GO:0006782">
    <property type="term" value="P:protoporphyrinogen IX biosynthetic process"/>
    <property type="evidence" value="ECO:0007669"/>
    <property type="project" value="UniProtKB-UniRule"/>
</dbReference>
<comment type="miscellaneous">
    <text evidence="8">The porphobilinogen subunits are added to the dipyrromethane group.</text>
</comment>
<evidence type="ECO:0000256" key="5">
    <source>
        <dbReference type="ARBA" id="ARBA00022679"/>
    </source>
</evidence>
<organism evidence="11 12">
    <name type="scientific">Candidatus Photodesmus blepharonis</name>
    <dbReference type="NCBI Taxonomy" id="1179155"/>
    <lineage>
        <taxon>Bacteria</taxon>
        <taxon>Pseudomonadati</taxon>
        <taxon>Pseudomonadota</taxon>
        <taxon>Gammaproteobacteria</taxon>
        <taxon>Vibrionales</taxon>
        <taxon>Vibrionaceae</taxon>
        <taxon>Candidatus Photodesmus</taxon>
    </lineage>
</organism>
<dbReference type="PANTHER" id="PTHR11557:SF0">
    <property type="entry name" value="PORPHOBILINOGEN DEAMINASE"/>
    <property type="match status" value="1"/>
</dbReference>
<dbReference type="InterPro" id="IPR022417">
    <property type="entry name" value="Porphobilin_deaminase_N"/>
</dbReference>
<evidence type="ECO:0000256" key="4">
    <source>
        <dbReference type="ARBA" id="ARBA00011245"/>
    </source>
</evidence>
<dbReference type="FunFam" id="3.30.160.40:FF:000002">
    <property type="entry name" value="Porphobilinogen deaminase"/>
    <property type="match status" value="1"/>
</dbReference>
<evidence type="ECO:0000256" key="3">
    <source>
        <dbReference type="ARBA" id="ARBA00005638"/>
    </source>
</evidence>
<dbReference type="SUPFAM" id="SSF53850">
    <property type="entry name" value="Periplasmic binding protein-like II"/>
    <property type="match status" value="1"/>
</dbReference>
<comment type="subunit">
    <text evidence="4 8">Monomer.</text>
</comment>
<evidence type="ECO:0000256" key="2">
    <source>
        <dbReference type="ARBA" id="ARBA00004735"/>
    </source>
</evidence>
<comment type="catalytic activity">
    <reaction evidence="7 8">
        <text>4 porphobilinogen + H2O = hydroxymethylbilane + 4 NH4(+)</text>
        <dbReference type="Rhea" id="RHEA:13185"/>
        <dbReference type="ChEBI" id="CHEBI:15377"/>
        <dbReference type="ChEBI" id="CHEBI:28938"/>
        <dbReference type="ChEBI" id="CHEBI:57845"/>
        <dbReference type="ChEBI" id="CHEBI:58126"/>
        <dbReference type="EC" id="2.5.1.61"/>
    </reaction>
</comment>
<dbReference type="NCBIfam" id="TIGR00212">
    <property type="entry name" value="hemC"/>
    <property type="match status" value="1"/>
</dbReference>
<accession>A0A084CNI5</accession>
<evidence type="ECO:0000256" key="7">
    <source>
        <dbReference type="ARBA" id="ARBA00048169"/>
    </source>
</evidence>
<evidence type="ECO:0000256" key="1">
    <source>
        <dbReference type="ARBA" id="ARBA00002869"/>
    </source>
</evidence>
<proteinExistence type="inferred from homology"/>
<feature type="modified residue" description="S-(dipyrrolylmethanemethyl)cysteine" evidence="8">
    <location>
        <position position="243"/>
    </location>
</feature>
<dbReference type="GO" id="GO:0004418">
    <property type="term" value="F:hydroxymethylbilane synthase activity"/>
    <property type="evidence" value="ECO:0007669"/>
    <property type="project" value="UniProtKB-UniRule"/>
</dbReference>
<dbReference type="PANTHER" id="PTHR11557">
    <property type="entry name" value="PORPHOBILINOGEN DEAMINASE"/>
    <property type="match status" value="1"/>
</dbReference>
<keyword evidence="12" id="KW-1185">Reference proteome</keyword>
<keyword evidence="6 8" id="KW-0627">Porphyrin biosynthesis</keyword>
<keyword evidence="5 8" id="KW-0808">Transferase</keyword>
<comment type="caution">
    <text evidence="11">The sequence shown here is derived from an EMBL/GenBank/DDBJ whole genome shotgun (WGS) entry which is preliminary data.</text>
</comment>
<dbReference type="FunFam" id="3.40.190.10:FF:000004">
    <property type="entry name" value="Porphobilinogen deaminase"/>
    <property type="match status" value="1"/>
</dbReference>
<dbReference type="STRING" id="1179155.CF67_19031"/>
<comment type="pathway">
    <text evidence="2">Porphyrin-containing compound metabolism; protoporphyrin-IX biosynthesis; coproporphyrinogen-III from 5-aminolevulinate: step 2/4.</text>
</comment>
<dbReference type="CDD" id="cd13646">
    <property type="entry name" value="PBP2_EcHMBS_like"/>
    <property type="match status" value="1"/>
</dbReference>
<protein>
    <recommendedName>
        <fullName evidence="8">Porphobilinogen deaminase</fullName>
        <shortName evidence="8">PBG</shortName>
        <ecNumber evidence="8">2.5.1.61</ecNumber>
    </recommendedName>
    <alternativeName>
        <fullName evidence="8">Hydroxymethylbilane synthase</fullName>
        <shortName evidence="8">HMBS</shortName>
    </alternativeName>
    <alternativeName>
        <fullName evidence="8">Pre-uroporphyrinogen synthase</fullName>
    </alternativeName>
</protein>
<evidence type="ECO:0000256" key="6">
    <source>
        <dbReference type="ARBA" id="ARBA00023244"/>
    </source>
</evidence>
<evidence type="ECO:0000256" key="8">
    <source>
        <dbReference type="HAMAP-Rule" id="MF_00260"/>
    </source>
</evidence>
<dbReference type="AlphaFoldDB" id="A0A084CNI5"/>
<feature type="domain" description="Porphobilinogen deaminase C-terminal" evidence="10">
    <location>
        <begin position="229"/>
        <end position="297"/>
    </location>
</feature>
<dbReference type="EMBL" id="JGVK01000011">
    <property type="protein sequence ID" value="KEY91364.1"/>
    <property type="molecule type" value="Genomic_DNA"/>
</dbReference>
<dbReference type="Gene3D" id="3.40.190.10">
    <property type="entry name" value="Periplasmic binding protein-like II"/>
    <property type="match status" value="2"/>
</dbReference>
<dbReference type="UniPathway" id="UPA00251">
    <property type="reaction ID" value="UER00319"/>
</dbReference>
<dbReference type="InterPro" id="IPR036803">
    <property type="entry name" value="Porphobilinogen_deaminase_C_sf"/>
</dbReference>
<dbReference type="SUPFAM" id="SSF54782">
    <property type="entry name" value="Porphobilinogen deaminase (hydroxymethylbilane synthase), C-terminal domain"/>
    <property type="match status" value="1"/>
</dbReference>
<feature type="domain" description="Porphobilinogen deaminase N-terminal" evidence="9">
    <location>
        <begin position="7"/>
        <end position="214"/>
    </location>
</feature>
<dbReference type="RefSeq" id="WP_052538043.1">
    <property type="nucleotide sequence ID" value="NZ_JGVK01000011.1"/>
</dbReference>
<dbReference type="PRINTS" id="PR00151">
    <property type="entry name" value="PORPHBDMNASE"/>
</dbReference>
<name>A0A084CNI5_9GAMM</name>
<dbReference type="PIRSF" id="PIRSF001438">
    <property type="entry name" value="4pyrrol_synth_OHMeBilane_synth"/>
    <property type="match status" value="1"/>
</dbReference>
<dbReference type="GO" id="GO:0005737">
    <property type="term" value="C:cytoplasm"/>
    <property type="evidence" value="ECO:0007669"/>
    <property type="project" value="UniProtKB-UniRule"/>
</dbReference>
<dbReference type="Pfam" id="PF01379">
    <property type="entry name" value="Porphobil_deam"/>
    <property type="match status" value="1"/>
</dbReference>
<sequence>MIQAMPIRIATRKSPLALWQAHYVKNALKAKYPGLEIDLVTIVTKGDVILDTPLANIGGKGLFIKELELAILENRADLAVHSMKDVPVTLPDGLGLVAVCEREDPRDAFISNIYACIDDLPRGAVIGTCSLRRQCQIKEYRPDIVIKELRGNIDTRLDKLDACKYDAIVLASAGLKRLKRQDRIRSFIEPEKSLPAAGQGAIGIECRLDDKKLSQLLAPLNHQDTVDQILCERIINFVLQGCCRVPIGSYALLDGDTIWLRALVGKPDGSLIVRGEIKGFRKDLETLGVELANKLLNDGAREILSKFYSRDKSYDGVGYSSR</sequence>
<dbReference type="InterPro" id="IPR000860">
    <property type="entry name" value="HemC"/>
</dbReference>
<dbReference type="FunFam" id="3.40.190.10:FF:000005">
    <property type="entry name" value="Porphobilinogen deaminase"/>
    <property type="match status" value="1"/>
</dbReference>
<evidence type="ECO:0000313" key="12">
    <source>
        <dbReference type="Proteomes" id="UP000053784"/>
    </source>
</evidence>
<dbReference type="InterPro" id="IPR022418">
    <property type="entry name" value="Porphobilinogen_deaminase_C"/>
</dbReference>
<evidence type="ECO:0000313" key="11">
    <source>
        <dbReference type="EMBL" id="KEY91364.1"/>
    </source>
</evidence>
<dbReference type="Proteomes" id="UP000053784">
    <property type="component" value="Unassembled WGS sequence"/>
</dbReference>
<evidence type="ECO:0000259" key="9">
    <source>
        <dbReference type="Pfam" id="PF01379"/>
    </source>
</evidence>
<comment type="function">
    <text evidence="1 8">Tetrapolymerization of the monopyrrole PBG into the hydroxymethylbilane pre-uroporphyrinogen in several discrete steps.</text>
</comment>
<reference evidence="11 12" key="1">
    <citation type="submission" date="2014-03" db="EMBL/GenBank/DDBJ databases">
        <title>Selection and divergence in the genomes of co-occurring obligate luminous symbionts with specific hosts.</title>
        <authorList>
            <person name="Hendry T.A."/>
            <person name="de Wet J.R."/>
            <person name="Dunlap P.V."/>
        </authorList>
    </citation>
    <scope>NUCLEOTIDE SEQUENCE [LARGE SCALE GENOMIC DNA]</scope>
    <source>
        <strain evidence="11 12">Ppalp.1</strain>
    </source>
</reference>
<gene>
    <name evidence="8 11" type="primary">hemC</name>
    <name evidence="11" type="ORF">CF67_19031</name>
</gene>
<dbReference type="HAMAP" id="MF_00260">
    <property type="entry name" value="Porphobil_deam"/>
    <property type="match status" value="1"/>
</dbReference>
<dbReference type="Pfam" id="PF03900">
    <property type="entry name" value="Porphobil_deamC"/>
    <property type="match status" value="1"/>
</dbReference>
<comment type="cofactor">
    <cofactor evidence="8">
        <name>dipyrromethane</name>
        <dbReference type="ChEBI" id="CHEBI:60342"/>
    </cofactor>
    <text evidence="8">Binds 1 dipyrromethane group covalently.</text>
</comment>
<evidence type="ECO:0000259" key="10">
    <source>
        <dbReference type="Pfam" id="PF03900"/>
    </source>
</evidence>
<dbReference type="EC" id="2.5.1.61" evidence="8"/>
<dbReference type="OrthoDB" id="9810298at2"/>
<comment type="similarity">
    <text evidence="3 8">Belongs to the HMBS family.</text>
</comment>